<proteinExistence type="predicted"/>
<gene>
    <name evidence="1" type="ORF">HMPREF1705_04363</name>
</gene>
<dbReference type="EMBL" id="ACJX03000001">
    <property type="protein sequence ID" value="KRT35102.1"/>
    <property type="molecule type" value="Genomic_DNA"/>
</dbReference>
<dbReference type="AlphaFoldDB" id="A0A0T5XB15"/>
<organism evidence="1 2">
    <name type="scientific">Acetomicrobium hydrogeniformans ATCC BAA-1850</name>
    <dbReference type="NCBI Taxonomy" id="592015"/>
    <lineage>
        <taxon>Bacteria</taxon>
        <taxon>Thermotogati</taxon>
        <taxon>Synergistota</taxon>
        <taxon>Synergistia</taxon>
        <taxon>Synergistales</taxon>
        <taxon>Acetomicrobiaceae</taxon>
        <taxon>Acetomicrobium</taxon>
    </lineage>
</organism>
<name>A0A0T5XB15_9BACT</name>
<comment type="caution">
    <text evidence="1">The sequence shown here is derived from an EMBL/GenBank/DDBJ whole genome shotgun (WGS) entry which is preliminary data.</text>
</comment>
<dbReference type="RefSeq" id="WP_009202248.1">
    <property type="nucleotide sequence ID" value="NZ_ACJX03000001.1"/>
</dbReference>
<protein>
    <submittedName>
        <fullName evidence="1">Uncharacterized protein</fullName>
    </submittedName>
</protein>
<evidence type="ECO:0000313" key="2">
    <source>
        <dbReference type="Proteomes" id="UP000005273"/>
    </source>
</evidence>
<dbReference type="eggNOG" id="COG2409">
    <property type="taxonomic scope" value="Bacteria"/>
</dbReference>
<sequence length="234" mass="27225">MEKSEKSFEKILEVQQKIQKLFPECVLVGGSAVAMKRKHRVSFDADNVMEELKQNFEKILEKLESLSGWKTKRLRPPVLILGRFEGIDVGIRQLIRKKPLEIEIINGIKIPTDKELLRIKAWLIVTRNAVRDYVDFVALCDGMSKEDMLDAMDSFDECYPQPENCEKTSFQLIRMLALAKPYDLTDINLNIYKGIVSPYNSWQYIKERCKQISDLLFDRLFLEKGDANDPSPYR</sequence>
<reference evidence="2" key="1">
    <citation type="submission" date="2012-09" db="EMBL/GenBank/DDBJ databases">
        <authorList>
            <person name="Weinstock G."/>
            <person name="Sodergren E."/>
            <person name="Clifton S."/>
            <person name="Fulton L."/>
            <person name="Fulton B."/>
            <person name="Courtney L."/>
            <person name="Fronick C."/>
            <person name="Harrison M."/>
            <person name="Strong C."/>
            <person name="Farmer C."/>
            <person name="Delehaunty K."/>
            <person name="Markovic C."/>
            <person name="Hall O."/>
            <person name="Minx P."/>
            <person name="Tomlinson C."/>
            <person name="Mitreva M."/>
            <person name="Nelson J."/>
            <person name="Hou S."/>
            <person name="Wollam A."/>
            <person name="Pepin K.H."/>
            <person name="Johnson M."/>
            <person name="Bhonagiri V."/>
            <person name="Nash W.E."/>
            <person name="Suruliraj S."/>
            <person name="Warren W."/>
            <person name="Chinwalla A."/>
            <person name="Mardis E.R."/>
            <person name="Wilson R.K."/>
        </authorList>
    </citation>
    <scope>NUCLEOTIDE SEQUENCE [LARGE SCALE GENOMIC DNA]</scope>
    <source>
        <strain evidence="2">OS1</strain>
    </source>
</reference>
<keyword evidence="2" id="KW-1185">Reference proteome</keyword>
<evidence type="ECO:0000313" key="1">
    <source>
        <dbReference type="EMBL" id="KRT35102.1"/>
    </source>
</evidence>
<dbReference type="OrthoDB" id="7051771at2"/>
<dbReference type="Proteomes" id="UP000005273">
    <property type="component" value="Unassembled WGS sequence"/>
</dbReference>
<dbReference type="STRING" id="592015.HMPREF1705_04363"/>
<accession>A0A0T5XB15</accession>